<gene>
    <name evidence="3" type="ORF">FWI86_01125</name>
    <name evidence="2" type="ORF">FWJ04_00820</name>
</gene>
<evidence type="ECO:0000313" key="3">
    <source>
        <dbReference type="EMBL" id="NDS67757.1"/>
    </source>
</evidence>
<dbReference type="KEGG" id="ftv:CH67_974"/>
<proteinExistence type="predicted"/>
<dbReference type="KEGG" id="ftc:DA46_22"/>
<keyword evidence="1" id="KW-0812">Transmembrane</keyword>
<organism evidence="2">
    <name type="scientific">Francisella tularensis subsp. holarctica</name>
    <dbReference type="NCBI Taxonomy" id="119857"/>
    <lineage>
        <taxon>Bacteria</taxon>
        <taxon>Pseudomonadati</taxon>
        <taxon>Pseudomonadota</taxon>
        <taxon>Gammaproteobacteria</taxon>
        <taxon>Thiotrichales</taxon>
        <taxon>Francisellaceae</taxon>
        <taxon>Francisella</taxon>
    </lineage>
</organism>
<dbReference type="OMA" id="ICMIANS"/>
<dbReference type="HOGENOM" id="CLU_717200_0_0_6"/>
<evidence type="ECO:0000256" key="1">
    <source>
        <dbReference type="SAM" id="Phobius"/>
    </source>
</evidence>
<sequence length="385" mass="44514">MIKFFKLIIAVALATLVGIWATKYHGYIMLVLADKNIKMNLVAFVFITFILLFILILCVRIIVSVFRFPYLLFSWVIGLFSVDKQERFADIVADITLENNRLVKKFSIGHILRLTPKHLKEYVLFRKLNLIAVTQDIKELEKALKHIDSKTFTYKFFEVYKLYLVQKFSEAETKISIMLEKNDPRFMPNIVNLAGNIALADGDDAFALKILEKYDAYLKEDLEENLIILALKSAKDVAKLNDIYNKSDTTKALSTVYLEQLIKFGEMVSAEKFAKKQLANLNISAEMLKLYINAFNMPISRLCDKVLDRANHDYNSILTLLDFAMIKSDNYCFKIIYDYIERHLKDFLSAAELEKYFHILCKFFIKNGEVAGIDLSAARLVYTNN</sequence>
<evidence type="ECO:0000313" key="2">
    <source>
        <dbReference type="EMBL" id="NDR88292.1"/>
    </source>
</evidence>
<keyword evidence="1" id="KW-0472">Membrane</keyword>
<keyword evidence="1" id="KW-1133">Transmembrane helix</keyword>
<reference evidence="2" key="2">
    <citation type="submission" date="2020-02" db="EMBL/GenBank/DDBJ databases">
        <title>Using affinity propagation clustering for identifying bacterial clades and subclades with whole-genome sequences of Francisella tularensis.</title>
        <authorList>
            <person name="Homeier-Bachmann T."/>
            <person name="Abdel-Glil M.Y."/>
            <person name="Hackbart A."/>
            <person name="Hotzel H."/>
            <person name="Tomaso H."/>
        </authorList>
    </citation>
    <scope>NUCLEOTIDE SEQUENCE</scope>
    <source>
        <strain evidence="3">15T0085</strain>
        <strain evidence="2">17T1429</strain>
    </source>
</reference>
<name>A0A0B6E9J3_FRATU</name>
<dbReference type="RefSeq" id="WP_003015069.1">
    <property type="nucleotide sequence ID" value="NZ_CP009693.1"/>
</dbReference>
<dbReference type="KEGG" id="ftz:CH68_708"/>
<reference evidence="2" key="1">
    <citation type="submission" date="2019-08" db="EMBL/GenBank/DDBJ databases">
        <authorList>
            <person name="Busch A."/>
        </authorList>
    </citation>
    <scope>NUCLEOTIDE SEQUENCE</scope>
    <source>
        <strain evidence="3">15T0085</strain>
        <strain evidence="2">17T1429</strain>
    </source>
</reference>
<dbReference type="AlphaFoldDB" id="A0A0B6E9J3"/>
<comment type="caution">
    <text evidence="2">The sequence shown here is derived from an EMBL/GenBank/DDBJ whole genome shotgun (WGS) entry which is preliminary data.</text>
</comment>
<feature type="transmembrane region" description="Helical" evidence="1">
    <location>
        <begin position="37"/>
        <end position="58"/>
    </location>
</feature>
<dbReference type="EMBL" id="JAAGKH010000003">
    <property type="protein sequence ID" value="NDR88292.1"/>
    <property type="molecule type" value="Genomic_DNA"/>
</dbReference>
<dbReference type="EMBL" id="JAAGJP010000004">
    <property type="protein sequence ID" value="NDS67757.1"/>
    <property type="molecule type" value="Genomic_DNA"/>
</dbReference>
<protein>
    <submittedName>
        <fullName evidence="2">Heme biosynthesis protein HemY</fullName>
    </submittedName>
</protein>
<accession>A0A0B6E9J3</accession>